<dbReference type="Gene3D" id="3.40.710.10">
    <property type="entry name" value="DD-peptidase/beta-lactamase superfamily"/>
    <property type="match status" value="1"/>
</dbReference>
<sequence length="380" mass="41612">MQKTPKFKIFYLIGIVLFLFSFGCSDDNDLEPYPLPLALQRMVHEVIVQYQAPGAALTVRFADGSTFSYAAGMADLGTQTPLTPQHLFRIGSVTKTITACGVLMLYQQGFFGLDDSVESILPGLIPVYGSQITVRMLLNHTSGLEDYVGCPYEGDYFFTAIVDDPIRAWTPLELVQVTVDCGLADTPGQSFLYSNANYIILGLIIEAVSGQAYEDFVQDNIFDALGMQDTLSPVQTGFPGDFARGYFEKDSDGLLYDYSIQSPSAVWAAGNVISTPADLLLWAEALSSGALLTQDAFDQRFVPVDMEVEDHPEATYGLGVLIAGPEEGHNGSVPGYQTQLFAVNGVYFAVYTNCYYQTKDNVSQVIYDKAKEILQAYDAL</sequence>
<evidence type="ECO:0000313" key="2">
    <source>
        <dbReference type="EMBL" id="ACL02796.1"/>
    </source>
</evidence>
<dbReference type="eggNOG" id="COG1680">
    <property type="taxonomic scope" value="Bacteria"/>
</dbReference>
<dbReference type="EC" id="3.4.16.4" evidence="2"/>
<dbReference type="KEGG" id="dal:Dalk_1093"/>
<accession>B8F950</accession>
<protein>
    <submittedName>
        <fullName evidence="2">Serine-type D-Ala-D-Ala carboxypeptidase</fullName>
        <ecNumber evidence="2">3.4.16.4</ecNumber>
    </submittedName>
</protein>
<dbReference type="InterPro" id="IPR001466">
    <property type="entry name" value="Beta-lactam-related"/>
</dbReference>
<evidence type="ECO:0000259" key="1">
    <source>
        <dbReference type="Pfam" id="PF00144"/>
    </source>
</evidence>
<organism evidence="2 3">
    <name type="scientific">Desulfatibacillum aliphaticivorans</name>
    <dbReference type="NCBI Taxonomy" id="218208"/>
    <lineage>
        <taxon>Bacteria</taxon>
        <taxon>Pseudomonadati</taxon>
        <taxon>Thermodesulfobacteriota</taxon>
        <taxon>Desulfobacteria</taxon>
        <taxon>Desulfobacterales</taxon>
        <taxon>Desulfatibacillaceae</taxon>
        <taxon>Desulfatibacillum</taxon>
    </lineage>
</organism>
<name>B8F950_DESAL</name>
<feature type="domain" description="Beta-lactamase-related" evidence="1">
    <location>
        <begin position="40"/>
        <end position="361"/>
    </location>
</feature>
<dbReference type="RefSeq" id="WP_012610234.1">
    <property type="nucleotide sequence ID" value="NC_011768.1"/>
</dbReference>
<keyword evidence="2" id="KW-0645">Protease</keyword>
<dbReference type="Proteomes" id="UP000000739">
    <property type="component" value="Chromosome"/>
</dbReference>
<dbReference type="PANTHER" id="PTHR46825:SF7">
    <property type="entry name" value="D-ALANYL-D-ALANINE CARBOXYPEPTIDASE"/>
    <property type="match status" value="1"/>
</dbReference>
<dbReference type="InterPro" id="IPR050491">
    <property type="entry name" value="AmpC-like"/>
</dbReference>
<dbReference type="EMBL" id="CP001322">
    <property type="protein sequence ID" value="ACL02796.1"/>
    <property type="molecule type" value="Genomic_DNA"/>
</dbReference>
<proteinExistence type="predicted"/>
<dbReference type="SUPFAM" id="SSF56601">
    <property type="entry name" value="beta-lactamase/transpeptidase-like"/>
    <property type="match status" value="1"/>
</dbReference>
<keyword evidence="2" id="KW-0121">Carboxypeptidase</keyword>
<evidence type="ECO:0000313" key="3">
    <source>
        <dbReference type="Proteomes" id="UP000000739"/>
    </source>
</evidence>
<dbReference type="InterPro" id="IPR012338">
    <property type="entry name" value="Beta-lactam/transpept-like"/>
</dbReference>
<dbReference type="AlphaFoldDB" id="B8F950"/>
<dbReference type="PROSITE" id="PS51257">
    <property type="entry name" value="PROKAR_LIPOPROTEIN"/>
    <property type="match status" value="1"/>
</dbReference>
<dbReference type="HOGENOM" id="CLU_020027_2_1_7"/>
<dbReference type="Pfam" id="PF00144">
    <property type="entry name" value="Beta-lactamase"/>
    <property type="match status" value="1"/>
</dbReference>
<dbReference type="PANTHER" id="PTHR46825">
    <property type="entry name" value="D-ALANYL-D-ALANINE-CARBOXYPEPTIDASE/ENDOPEPTIDASE AMPH"/>
    <property type="match status" value="1"/>
</dbReference>
<keyword evidence="2" id="KW-0378">Hydrolase</keyword>
<dbReference type="GO" id="GO:0009002">
    <property type="term" value="F:serine-type D-Ala-D-Ala carboxypeptidase activity"/>
    <property type="evidence" value="ECO:0007669"/>
    <property type="project" value="UniProtKB-EC"/>
</dbReference>
<keyword evidence="3" id="KW-1185">Reference proteome</keyword>
<reference evidence="2 3" key="1">
    <citation type="journal article" date="2012" name="Environ. Microbiol.">
        <title>The genome sequence of Desulfatibacillum alkenivorans AK-01: a blueprint for anaerobic alkane oxidation.</title>
        <authorList>
            <person name="Callaghan A.V."/>
            <person name="Morris B.E."/>
            <person name="Pereira I.A."/>
            <person name="McInerney M.J."/>
            <person name="Austin R.N."/>
            <person name="Groves J.T."/>
            <person name="Kukor J.J."/>
            <person name="Suflita J.M."/>
            <person name="Young L.Y."/>
            <person name="Zylstra G.J."/>
            <person name="Wawrik B."/>
        </authorList>
    </citation>
    <scope>NUCLEOTIDE SEQUENCE [LARGE SCALE GENOMIC DNA]</scope>
    <source>
        <strain evidence="2 3">AK-01</strain>
    </source>
</reference>
<gene>
    <name evidence="2" type="ordered locus">Dalk_1093</name>
</gene>